<proteinExistence type="predicted"/>
<comment type="caution">
    <text evidence="1">The sequence shown here is derived from an EMBL/GenBank/DDBJ whole genome shotgun (WGS) entry which is preliminary data.</text>
</comment>
<dbReference type="Proteomes" id="UP000603434">
    <property type="component" value="Unassembled WGS sequence"/>
</dbReference>
<name>A0A8J6NWD8_9BACT</name>
<dbReference type="AlphaFoldDB" id="A0A8J6NWD8"/>
<sequence length="221" mass="25661">MKHFHITELFKHFAGVQQQRLSKQNVARQLPEDDFLDQLLSRCHREKDAALLRQSLGDPYFPLGMLERTIFADVTGMRFFINKRRPDLEPELAGELMAWATAFLKIRHDIQTFFDPATITCIPVDGFRHRLPLGQWCTLCGVCCQIGGVPPNPPPGIRYPDHWYAFLCGKALENQQLCPFLFQYFGEPLYFCAIHHIKPVACRQFDMENCRERLAERNLHA</sequence>
<evidence type="ECO:0008006" key="3">
    <source>
        <dbReference type="Google" id="ProtNLM"/>
    </source>
</evidence>
<gene>
    <name evidence="1" type="ORF">H8E23_10715</name>
</gene>
<protein>
    <recommendedName>
        <fullName evidence="3">YkgJ family cysteine cluster protein</fullName>
    </recommendedName>
</protein>
<organism evidence="1 2">
    <name type="scientific">Candidatus Desulfatibia profunda</name>
    <dbReference type="NCBI Taxonomy" id="2841695"/>
    <lineage>
        <taxon>Bacteria</taxon>
        <taxon>Pseudomonadati</taxon>
        <taxon>Thermodesulfobacteriota</taxon>
        <taxon>Desulfobacteria</taxon>
        <taxon>Desulfobacterales</taxon>
        <taxon>Desulfobacterales incertae sedis</taxon>
        <taxon>Candidatus Desulfatibia</taxon>
    </lineage>
</organism>
<dbReference type="EMBL" id="JACNJH010000155">
    <property type="protein sequence ID" value="MBC8361858.1"/>
    <property type="molecule type" value="Genomic_DNA"/>
</dbReference>
<evidence type="ECO:0000313" key="2">
    <source>
        <dbReference type="Proteomes" id="UP000603434"/>
    </source>
</evidence>
<accession>A0A8J6NWD8</accession>
<reference evidence="1 2" key="1">
    <citation type="submission" date="2020-08" db="EMBL/GenBank/DDBJ databases">
        <title>Bridging the membrane lipid divide: bacteria of the FCB group superphylum have the potential to synthesize archaeal ether lipids.</title>
        <authorList>
            <person name="Villanueva L."/>
            <person name="Von Meijenfeldt F.A.B."/>
            <person name="Westbye A.B."/>
            <person name="Yadav S."/>
            <person name="Hopmans E.C."/>
            <person name="Dutilh B.E."/>
            <person name="Sinninghe Damste J.S."/>
        </authorList>
    </citation>
    <scope>NUCLEOTIDE SEQUENCE [LARGE SCALE GENOMIC DNA]</scope>
    <source>
        <strain evidence="1">NIOZ-UU30</strain>
    </source>
</reference>
<evidence type="ECO:0000313" key="1">
    <source>
        <dbReference type="EMBL" id="MBC8361858.1"/>
    </source>
</evidence>